<organism evidence="4 5">
    <name type="scientific">Oceanibacterium hippocampi</name>
    <dbReference type="NCBI Taxonomy" id="745714"/>
    <lineage>
        <taxon>Bacteria</taxon>
        <taxon>Pseudomonadati</taxon>
        <taxon>Pseudomonadota</taxon>
        <taxon>Alphaproteobacteria</taxon>
        <taxon>Sneathiellales</taxon>
        <taxon>Sneathiellaceae</taxon>
        <taxon>Oceanibacterium</taxon>
    </lineage>
</organism>
<name>A0A1Y5R8V1_9PROT</name>
<keyword evidence="5" id="KW-1185">Reference proteome</keyword>
<dbReference type="PANTHER" id="PTHR43208:SF1">
    <property type="entry name" value="ABC TRANSPORTER SUBSTRATE-BINDING PROTEIN"/>
    <property type="match status" value="1"/>
</dbReference>
<dbReference type="Gene3D" id="3.40.50.2300">
    <property type="match status" value="2"/>
</dbReference>
<sequence>MQFADIRRRTVLATLAAIPLAILTTGLATAADKIKVAGIYTQPIQQKWDATLHRALVAAEKAGTIEYKFSEKVPNTDYVRVLREYAESGVQLIVGEAFGISREARKVADDYPNVAFVMGDPGKPYGKNFSVFDNYIHEPCYLMGIIAGNMSKTGKIGMVGGYPIGEVNRLFNAFMAGARSVRPDAQFKVSFIGSWYDPPKAKEFAFAQIESGVDVLYAERAGVVDAAREKGIIAFGNVNDMNKEENGGGVVVTSALWHMESALGHAIEQVKAGTFEAADYREWTMMAKGGATLAPYYGFDDKIPADVKAKVNAVADDIMAGKFTVEINDEEPKSTF</sequence>
<evidence type="ECO:0000313" key="4">
    <source>
        <dbReference type="EMBL" id="SLN10737.1"/>
    </source>
</evidence>
<keyword evidence="1 2" id="KW-0732">Signal</keyword>
<accession>A0A1Y5R8V1</accession>
<proteinExistence type="predicted"/>
<dbReference type="EMBL" id="FWFR01000001">
    <property type="protein sequence ID" value="SLN10737.1"/>
    <property type="molecule type" value="Genomic_DNA"/>
</dbReference>
<evidence type="ECO:0000259" key="3">
    <source>
        <dbReference type="Pfam" id="PF02608"/>
    </source>
</evidence>
<protein>
    <submittedName>
        <fullName evidence="4">Purine-binding protein</fullName>
    </submittedName>
</protein>
<dbReference type="OrthoDB" id="9781639at2"/>
<gene>
    <name evidence="4" type="ORF">OCH7691_00062</name>
</gene>
<dbReference type="InterPro" id="IPR003760">
    <property type="entry name" value="PnrA-like"/>
</dbReference>
<dbReference type="GO" id="GO:0005886">
    <property type="term" value="C:plasma membrane"/>
    <property type="evidence" value="ECO:0007669"/>
    <property type="project" value="InterPro"/>
</dbReference>
<feature type="domain" description="ABC transporter substrate-binding protein PnrA-like" evidence="3">
    <location>
        <begin position="48"/>
        <end position="278"/>
    </location>
</feature>
<dbReference type="Pfam" id="PF02608">
    <property type="entry name" value="Bmp"/>
    <property type="match status" value="1"/>
</dbReference>
<evidence type="ECO:0000256" key="2">
    <source>
        <dbReference type="SAM" id="SignalP"/>
    </source>
</evidence>
<feature type="chain" id="PRO_5013300393" evidence="2">
    <location>
        <begin position="31"/>
        <end position="336"/>
    </location>
</feature>
<dbReference type="InterPro" id="IPR052910">
    <property type="entry name" value="ABC-Purine-Binding"/>
</dbReference>
<evidence type="ECO:0000313" key="5">
    <source>
        <dbReference type="Proteomes" id="UP000193200"/>
    </source>
</evidence>
<evidence type="ECO:0000256" key="1">
    <source>
        <dbReference type="ARBA" id="ARBA00022729"/>
    </source>
</evidence>
<dbReference type="AlphaFoldDB" id="A0A1Y5R8V1"/>
<feature type="signal peptide" evidence="2">
    <location>
        <begin position="1"/>
        <end position="30"/>
    </location>
</feature>
<dbReference type="Proteomes" id="UP000193200">
    <property type="component" value="Unassembled WGS sequence"/>
</dbReference>
<dbReference type="InParanoid" id="A0A1Y5R8V1"/>
<dbReference type="RefSeq" id="WP_085881438.1">
    <property type="nucleotide sequence ID" value="NZ_FWFR01000001.1"/>
</dbReference>
<reference evidence="4 5" key="1">
    <citation type="submission" date="2017-03" db="EMBL/GenBank/DDBJ databases">
        <authorList>
            <person name="Afonso C.L."/>
            <person name="Miller P.J."/>
            <person name="Scott M.A."/>
            <person name="Spackman E."/>
            <person name="Goraichik I."/>
            <person name="Dimitrov K.M."/>
            <person name="Suarez D.L."/>
            <person name="Swayne D.E."/>
        </authorList>
    </citation>
    <scope>NUCLEOTIDE SEQUENCE [LARGE SCALE GENOMIC DNA]</scope>
    <source>
        <strain evidence="4 5">CECT 7691</strain>
    </source>
</reference>
<dbReference type="PANTHER" id="PTHR43208">
    <property type="entry name" value="ABC TRANSPORTER SUBSTRATE-BINDING PROTEIN"/>
    <property type="match status" value="1"/>
</dbReference>
<dbReference type="CDD" id="cd06304">
    <property type="entry name" value="PBP1_BmpA_Med_PnrA-like"/>
    <property type="match status" value="1"/>
</dbReference>